<keyword evidence="2" id="KW-0805">Transcription regulation</keyword>
<organism evidence="7 8">
    <name type="scientific">Tetracentron sinense</name>
    <name type="common">Spur-leaf</name>
    <dbReference type="NCBI Taxonomy" id="13715"/>
    <lineage>
        <taxon>Eukaryota</taxon>
        <taxon>Viridiplantae</taxon>
        <taxon>Streptophyta</taxon>
        <taxon>Embryophyta</taxon>
        <taxon>Tracheophyta</taxon>
        <taxon>Spermatophyta</taxon>
        <taxon>Magnoliopsida</taxon>
        <taxon>Trochodendrales</taxon>
        <taxon>Trochodendraceae</taxon>
        <taxon>Tetracentron</taxon>
    </lineage>
</organism>
<comment type="subcellular location">
    <subcellularLocation>
        <location evidence="1">Nucleus</location>
    </subcellularLocation>
</comment>
<reference evidence="7 8" key="1">
    <citation type="submission" date="2020-04" db="EMBL/GenBank/DDBJ databases">
        <title>Plant Genome Project.</title>
        <authorList>
            <person name="Zhang R.-G."/>
        </authorList>
    </citation>
    <scope>NUCLEOTIDE SEQUENCE [LARGE SCALE GENOMIC DNA]</scope>
    <source>
        <strain evidence="7">YNK0</strain>
        <tissue evidence="7">Leaf</tissue>
    </source>
</reference>
<dbReference type="PROSITE" id="PS51005">
    <property type="entry name" value="NAC"/>
    <property type="match status" value="1"/>
</dbReference>
<evidence type="ECO:0000256" key="4">
    <source>
        <dbReference type="ARBA" id="ARBA00023163"/>
    </source>
</evidence>
<evidence type="ECO:0000256" key="2">
    <source>
        <dbReference type="ARBA" id="ARBA00023015"/>
    </source>
</evidence>
<keyword evidence="8" id="KW-1185">Reference proteome</keyword>
<evidence type="ECO:0000256" key="5">
    <source>
        <dbReference type="ARBA" id="ARBA00023242"/>
    </source>
</evidence>
<dbReference type="OrthoDB" id="1674324at2759"/>
<proteinExistence type="predicted"/>
<keyword evidence="3" id="KW-0238">DNA-binding</keyword>
<dbReference type="OMA" id="VFIKSHH"/>
<dbReference type="Pfam" id="PF02365">
    <property type="entry name" value="NAM"/>
    <property type="match status" value="1"/>
</dbReference>
<accession>A0A834ZMD5</accession>
<evidence type="ECO:0000313" key="8">
    <source>
        <dbReference type="Proteomes" id="UP000655225"/>
    </source>
</evidence>
<feature type="domain" description="NAC" evidence="6">
    <location>
        <begin position="11"/>
        <end position="167"/>
    </location>
</feature>
<evidence type="ECO:0000259" key="6">
    <source>
        <dbReference type="PROSITE" id="PS51005"/>
    </source>
</evidence>
<protein>
    <recommendedName>
        <fullName evidence="6">NAC domain-containing protein</fullName>
    </recommendedName>
</protein>
<evidence type="ECO:0000256" key="3">
    <source>
        <dbReference type="ARBA" id="ARBA00023125"/>
    </source>
</evidence>
<dbReference type="EMBL" id="JABCRI010000005">
    <property type="protein sequence ID" value="KAF8406296.1"/>
    <property type="molecule type" value="Genomic_DNA"/>
</dbReference>
<dbReference type="GO" id="GO:0006355">
    <property type="term" value="P:regulation of DNA-templated transcription"/>
    <property type="evidence" value="ECO:0007669"/>
    <property type="project" value="InterPro"/>
</dbReference>
<dbReference type="InterPro" id="IPR036093">
    <property type="entry name" value="NAC_dom_sf"/>
</dbReference>
<comment type="caution">
    <text evidence="7">The sequence shown here is derived from an EMBL/GenBank/DDBJ whole genome shotgun (WGS) entry which is preliminary data.</text>
</comment>
<dbReference type="PANTHER" id="PTHR31989">
    <property type="entry name" value="NAC DOMAIN-CONTAINING PROTEIN 82-RELATED"/>
    <property type="match status" value="1"/>
</dbReference>
<dbReference type="AlphaFoldDB" id="A0A834ZMD5"/>
<name>A0A834ZMD5_TETSI</name>
<dbReference type="SUPFAM" id="SSF101941">
    <property type="entry name" value="NAC domain"/>
    <property type="match status" value="1"/>
</dbReference>
<evidence type="ECO:0000256" key="1">
    <source>
        <dbReference type="ARBA" id="ARBA00004123"/>
    </source>
</evidence>
<dbReference type="GO" id="GO:0005634">
    <property type="term" value="C:nucleus"/>
    <property type="evidence" value="ECO:0007669"/>
    <property type="project" value="UniProtKB-SubCell"/>
</dbReference>
<evidence type="ECO:0000313" key="7">
    <source>
        <dbReference type="EMBL" id="KAF8406296.1"/>
    </source>
</evidence>
<dbReference type="Gene3D" id="2.170.150.80">
    <property type="entry name" value="NAC domain"/>
    <property type="match status" value="1"/>
</dbReference>
<dbReference type="InterPro" id="IPR003441">
    <property type="entry name" value="NAC-dom"/>
</dbReference>
<dbReference type="GO" id="GO:0003677">
    <property type="term" value="F:DNA binding"/>
    <property type="evidence" value="ECO:0007669"/>
    <property type="project" value="UniProtKB-KW"/>
</dbReference>
<dbReference type="Proteomes" id="UP000655225">
    <property type="component" value="Unassembled WGS sequence"/>
</dbReference>
<sequence length="307" mass="34316">MGDLKVTSISLLPGFIFYPTEEQLLCYYLSNKNKILYFPSTSATDVSPFGFDLIKEFDFYNYDPLELPEISCFPFGHDGIKKHWYCFTAAEGTECAKREARGGFWKIMEPAQYVVGESEEVILGTKKTFVFFRVDSLAAIKTDWVMYEYALVDHSEAEFVLCRIFHKSHGGNKAWEHVFSSCAEGSVEIMHDIASDVPSKQHAGPSTSVIGVVAHEENIFETENEVASFLMRLINEPDDLVVAGPVFDYGFQLPVGILQPDEMVLHSDGNVSGSAVEDGLLFNPAIPEETFIELNDLGYPLPDIESS</sequence>
<keyword evidence="4" id="KW-0804">Transcription</keyword>
<keyword evidence="5" id="KW-0539">Nucleus</keyword>
<gene>
    <name evidence="7" type="ORF">HHK36_008381</name>
</gene>